<organism evidence="1 2">
    <name type="scientific">Coniosporium uncinatum</name>
    <dbReference type="NCBI Taxonomy" id="93489"/>
    <lineage>
        <taxon>Eukaryota</taxon>
        <taxon>Fungi</taxon>
        <taxon>Dikarya</taxon>
        <taxon>Ascomycota</taxon>
        <taxon>Pezizomycotina</taxon>
        <taxon>Dothideomycetes</taxon>
        <taxon>Dothideomycetes incertae sedis</taxon>
        <taxon>Coniosporium</taxon>
    </lineage>
</organism>
<comment type="caution">
    <text evidence="1">The sequence shown here is derived from an EMBL/GenBank/DDBJ whole genome shotgun (WGS) entry which is preliminary data.</text>
</comment>
<accession>A0ACC3D376</accession>
<evidence type="ECO:0000313" key="2">
    <source>
        <dbReference type="Proteomes" id="UP001186974"/>
    </source>
</evidence>
<name>A0ACC3D376_9PEZI</name>
<sequence length="277" mass="30557">MVNLTHTLSTLITANHILDYHGICDAFGHISVRNPLNNNTFYLSGYLAPGLVSSPADLIEYYVANGSAVDPNAGRGYVERYIHSEILKRFPEQNCVIHAHAEAIVPYTITTVKTQSAYHMAGFLGQQVPNYDIKDYYNDTQTHDMLVRNSPLGAALGELFHSPSNTTNTTSIDHPLVLMRGHGFTTVDSSIETAVYRAFYAQANARIQTTAIGLASAFGSQGTIDYLSEREQLDTSVWNQALWDKPWLLWVRQVERSPVYDNSLGPLVTNTSGATGT</sequence>
<keyword evidence="2" id="KW-1185">Reference proteome</keyword>
<gene>
    <name evidence="1" type="ORF">LTS18_006848</name>
</gene>
<dbReference type="EMBL" id="JAWDJW010008015">
    <property type="protein sequence ID" value="KAK3061177.1"/>
    <property type="molecule type" value="Genomic_DNA"/>
</dbReference>
<proteinExistence type="predicted"/>
<dbReference type="Proteomes" id="UP001186974">
    <property type="component" value="Unassembled WGS sequence"/>
</dbReference>
<evidence type="ECO:0000313" key="1">
    <source>
        <dbReference type="EMBL" id="KAK3061177.1"/>
    </source>
</evidence>
<reference evidence="1" key="1">
    <citation type="submission" date="2024-09" db="EMBL/GenBank/DDBJ databases">
        <title>Black Yeasts Isolated from many extreme environments.</title>
        <authorList>
            <person name="Coleine C."/>
            <person name="Stajich J.E."/>
            <person name="Selbmann L."/>
        </authorList>
    </citation>
    <scope>NUCLEOTIDE SEQUENCE</scope>
    <source>
        <strain evidence="1">CCFEE 5737</strain>
    </source>
</reference>
<protein>
    <submittedName>
        <fullName evidence="1">Uncharacterized protein</fullName>
    </submittedName>
</protein>